<accession>A0ABY4ZTJ1</accession>
<sequence>MSQRASNDRQSSFFPAMALLLVGGALLAGCNKAPTTPEKPTPDTSTPAYACSSDEAKEAVRQILIEKAGDYVGDDESVLDQPDLKAAIGLELIVVKSVDDAIKKVSCEAQLSLTVPEPVRAKLSQSNVLGDYMRGQFDANAATAPPELTSGDGRSVTITYDRQRSADDNDFIYTLYDAAPIAVAVARAAFALKAGENTEAAASEAIPADVGTQLSVGQSYIEGREALLAAGFQPAEFGDDGSEHNRGEICQDADGKACATYPELYDCAGTGTAPCEFALRSSKGRVLIVLTAGEIAPRVTGARWASPAEVAELKVRDVP</sequence>
<dbReference type="Proteomes" id="UP001057520">
    <property type="component" value="Chromosome"/>
</dbReference>
<gene>
    <name evidence="2" type="ORF">MZV50_25705</name>
</gene>
<name>A0ABY4ZTJ1_9CAUL</name>
<keyword evidence="3" id="KW-1185">Reference proteome</keyword>
<keyword evidence="1" id="KW-0732">Signal</keyword>
<organism evidence="2 3">
    <name type="scientific">Caulobacter segnis</name>
    <dbReference type="NCBI Taxonomy" id="88688"/>
    <lineage>
        <taxon>Bacteria</taxon>
        <taxon>Pseudomonadati</taxon>
        <taxon>Pseudomonadota</taxon>
        <taxon>Alphaproteobacteria</taxon>
        <taxon>Caulobacterales</taxon>
        <taxon>Caulobacteraceae</taxon>
        <taxon>Caulobacter</taxon>
    </lineage>
</organism>
<reference evidence="2 3" key="1">
    <citation type="submission" date="2022-04" db="EMBL/GenBank/DDBJ databases">
        <title>Genome sequence of soybean root-associated Caulobacter segnis RL271.</title>
        <authorList>
            <person name="Longley R."/>
            <person name="Bonito G."/>
            <person name="Trigodet F."/>
            <person name="Crosson S."/>
            <person name="Fiebig A."/>
        </authorList>
    </citation>
    <scope>NUCLEOTIDE SEQUENCE [LARGE SCALE GENOMIC DNA]</scope>
    <source>
        <strain evidence="2 3">RL271</strain>
    </source>
</reference>
<proteinExistence type="predicted"/>
<evidence type="ECO:0000313" key="3">
    <source>
        <dbReference type="Proteomes" id="UP001057520"/>
    </source>
</evidence>
<evidence type="ECO:0000256" key="1">
    <source>
        <dbReference type="SAM" id="SignalP"/>
    </source>
</evidence>
<dbReference type="EMBL" id="CP096040">
    <property type="protein sequence ID" value="USQ95891.1"/>
    <property type="molecule type" value="Genomic_DNA"/>
</dbReference>
<evidence type="ECO:0000313" key="2">
    <source>
        <dbReference type="EMBL" id="USQ95891.1"/>
    </source>
</evidence>
<protein>
    <recommendedName>
        <fullName evidence="4">Lipoprotein</fullName>
    </recommendedName>
</protein>
<dbReference type="PROSITE" id="PS51257">
    <property type="entry name" value="PROKAR_LIPOPROTEIN"/>
    <property type="match status" value="1"/>
</dbReference>
<evidence type="ECO:0008006" key="4">
    <source>
        <dbReference type="Google" id="ProtNLM"/>
    </source>
</evidence>
<feature type="signal peptide" evidence="1">
    <location>
        <begin position="1"/>
        <end position="27"/>
    </location>
</feature>
<feature type="chain" id="PRO_5046171969" description="Lipoprotein" evidence="1">
    <location>
        <begin position="28"/>
        <end position="319"/>
    </location>
</feature>